<evidence type="ECO:0000313" key="5">
    <source>
        <dbReference type="Proteomes" id="UP000320762"/>
    </source>
</evidence>
<dbReference type="InterPro" id="IPR045328">
    <property type="entry name" value="Kre9/Knh1"/>
</dbReference>
<dbReference type="GO" id="GO:0006078">
    <property type="term" value="P:(1-&gt;6)-beta-D-glucan biosynthetic process"/>
    <property type="evidence" value="ECO:0007669"/>
    <property type="project" value="InterPro"/>
</dbReference>
<feature type="compositionally biased region" description="Low complexity" evidence="2">
    <location>
        <begin position="170"/>
        <end position="213"/>
    </location>
</feature>
<gene>
    <name evidence="4" type="ORF">BD626DRAFT_397115</name>
</gene>
<protein>
    <recommendedName>
        <fullName evidence="3">Yeast cell wall synthesis Kre9/Knh1-like N-terminal domain-containing protein</fullName>
    </recommendedName>
</protein>
<name>A0A550CQ20_9AGAR</name>
<feature type="region of interest" description="Disordered" evidence="2">
    <location>
        <begin position="170"/>
        <end position="225"/>
    </location>
</feature>
<proteinExistence type="predicted"/>
<keyword evidence="5" id="KW-1185">Reference proteome</keyword>
<evidence type="ECO:0000256" key="1">
    <source>
        <dbReference type="ARBA" id="ARBA00022729"/>
    </source>
</evidence>
<dbReference type="OrthoDB" id="2432613at2759"/>
<dbReference type="InterPro" id="IPR018466">
    <property type="entry name" value="Kre9/Knh1-like_N"/>
</dbReference>
<keyword evidence="1" id="KW-0732">Signal</keyword>
<dbReference type="AlphaFoldDB" id="A0A550CQ20"/>
<evidence type="ECO:0000256" key="2">
    <source>
        <dbReference type="SAM" id="MobiDB-lite"/>
    </source>
</evidence>
<dbReference type="EMBL" id="VDMD01000003">
    <property type="protein sequence ID" value="TRM66868.1"/>
    <property type="molecule type" value="Genomic_DNA"/>
</dbReference>
<evidence type="ECO:0000313" key="4">
    <source>
        <dbReference type="EMBL" id="TRM66868.1"/>
    </source>
</evidence>
<comment type="caution">
    <text evidence="4">The sequence shown here is derived from an EMBL/GenBank/DDBJ whole genome shotgun (WGS) entry which is preliminary data.</text>
</comment>
<evidence type="ECO:0000259" key="3">
    <source>
        <dbReference type="Pfam" id="PF10342"/>
    </source>
</evidence>
<feature type="domain" description="Yeast cell wall synthesis Kre9/Knh1-like N-terminal" evidence="3">
    <location>
        <begin position="24"/>
        <end position="123"/>
    </location>
</feature>
<dbReference type="Pfam" id="PF10342">
    <property type="entry name" value="Kre9_KNH"/>
    <property type="match status" value="1"/>
</dbReference>
<sequence length="253" mass="24891">MCLSALATPSASPYARIRNPQIVSPASGTTCQAGQPCTVEWLDNGSSPQLAAIGVTRVGLYMGDLQLVQSIEPVDVSATHSMTFTPNAMAGPNSDSYYLAFVSTALTDASGSSHRAYSPFFTLAGMTGASGSPVASLTSSLAVPSTLTSDTFVSPAGTPSVSTVTVGTLSTSASPIPSLSASSASRMSTTRSATGSGASSASASASSGASSGSGDDGDDDSNGAFPARGGVSNALALSCAAVLSLYMTLSAVL</sequence>
<dbReference type="PANTHER" id="PTHR28154:SF1">
    <property type="entry name" value="CELL WALL SYNTHESIS PROTEIN KNH1-RELATED"/>
    <property type="match status" value="1"/>
</dbReference>
<accession>A0A550CQ20</accession>
<organism evidence="4 5">
    <name type="scientific">Schizophyllum amplum</name>
    <dbReference type="NCBI Taxonomy" id="97359"/>
    <lineage>
        <taxon>Eukaryota</taxon>
        <taxon>Fungi</taxon>
        <taxon>Dikarya</taxon>
        <taxon>Basidiomycota</taxon>
        <taxon>Agaricomycotina</taxon>
        <taxon>Agaricomycetes</taxon>
        <taxon>Agaricomycetidae</taxon>
        <taxon>Agaricales</taxon>
        <taxon>Schizophyllaceae</taxon>
        <taxon>Schizophyllum</taxon>
    </lineage>
</organism>
<dbReference type="GO" id="GO:0042546">
    <property type="term" value="P:cell wall biogenesis"/>
    <property type="evidence" value="ECO:0007669"/>
    <property type="project" value="InterPro"/>
</dbReference>
<reference evidence="4 5" key="1">
    <citation type="journal article" date="2019" name="New Phytol.">
        <title>Comparative genomics reveals unique wood-decay strategies and fruiting body development in the Schizophyllaceae.</title>
        <authorList>
            <person name="Almasi E."/>
            <person name="Sahu N."/>
            <person name="Krizsan K."/>
            <person name="Balint B."/>
            <person name="Kovacs G.M."/>
            <person name="Kiss B."/>
            <person name="Cseklye J."/>
            <person name="Drula E."/>
            <person name="Henrissat B."/>
            <person name="Nagy I."/>
            <person name="Chovatia M."/>
            <person name="Adam C."/>
            <person name="LaButti K."/>
            <person name="Lipzen A."/>
            <person name="Riley R."/>
            <person name="Grigoriev I.V."/>
            <person name="Nagy L.G."/>
        </authorList>
    </citation>
    <scope>NUCLEOTIDE SEQUENCE [LARGE SCALE GENOMIC DNA]</scope>
    <source>
        <strain evidence="4 5">NL-1724</strain>
    </source>
</reference>
<dbReference type="Proteomes" id="UP000320762">
    <property type="component" value="Unassembled WGS sequence"/>
</dbReference>
<dbReference type="PANTHER" id="PTHR28154">
    <property type="entry name" value="CELL WALL SYNTHESIS PROTEIN KNH1-RELATED"/>
    <property type="match status" value="1"/>
</dbReference>